<dbReference type="EMBL" id="JASITI010000016">
    <property type="protein sequence ID" value="MDK9497059.1"/>
    <property type="molecule type" value="Genomic_DNA"/>
</dbReference>
<reference evidence="2 3" key="1">
    <citation type="submission" date="2023-05" db="EMBL/GenBank/DDBJ databases">
        <title>Sequencing and Assembly of Streptomyces sp. NP73.</title>
        <authorList>
            <person name="Konwar A.N."/>
            <person name="Saikia K."/>
            <person name="Thakur D."/>
        </authorList>
    </citation>
    <scope>NUCLEOTIDE SEQUENCE [LARGE SCALE GENOMIC DNA]</scope>
    <source>
        <strain evidence="2 3">NP73</strain>
    </source>
</reference>
<dbReference type="Proteomes" id="UP001223390">
    <property type="component" value="Unassembled WGS sequence"/>
</dbReference>
<dbReference type="Gene3D" id="3.40.50.300">
    <property type="entry name" value="P-loop containing nucleotide triphosphate hydrolases"/>
    <property type="match status" value="1"/>
</dbReference>
<evidence type="ECO:0000313" key="3">
    <source>
        <dbReference type="Proteomes" id="UP001223390"/>
    </source>
</evidence>
<dbReference type="SMART" id="SM00487">
    <property type="entry name" value="DEXDc"/>
    <property type="match status" value="1"/>
</dbReference>
<accession>A0ABT7GVZ3</accession>
<protein>
    <recommendedName>
        <fullName evidence="1">Helicase ATP-binding domain-containing protein</fullName>
    </recommendedName>
</protein>
<dbReference type="InterPro" id="IPR011545">
    <property type="entry name" value="DEAD/DEAH_box_helicase_dom"/>
</dbReference>
<evidence type="ECO:0000259" key="1">
    <source>
        <dbReference type="PROSITE" id="PS51192"/>
    </source>
</evidence>
<organism evidence="2 3">
    <name type="scientific">Streptomyces katrae</name>
    <dbReference type="NCBI Taxonomy" id="68223"/>
    <lineage>
        <taxon>Bacteria</taxon>
        <taxon>Bacillati</taxon>
        <taxon>Actinomycetota</taxon>
        <taxon>Actinomycetes</taxon>
        <taxon>Kitasatosporales</taxon>
        <taxon>Streptomycetaceae</taxon>
        <taxon>Streptomyces</taxon>
    </lineage>
</organism>
<sequence>MAFKGGATGATVYPTPEALYPDLPRKSGAVPGLLVHQGDLLRRYVADSHVATADLALELPTGTGKTIPALVIAEWRRRTRKERVVYACPTEQLTRQVAAAADREGIPAVTLTGSHTAWAPSDDARYVSGKAVAITTYSTVFNSSPKLAPPQLLVFDDAHNGEQYVANQYSVTVDRWGGDSPNPDLYVELLEILSPALDGIVAQRLLKPEAESGHHNAVQFIVPARHDQMPERLSRVLSQTRTPWCFRYAMIRDVLASCLVYVTHSSIQIRPLIPPTRENTLFSEASQRLYLSATLGAAGELERAFGRTGIKRLGLPETAPEPRSGRRFFVFPGLLNGGDSNELTKEIVKLAGKALVLAPDRATAVRTAGNVCQPSWPLLTIDDVAHGMDPFVAQQNAVCALASRYDGLDLPDHGCRLEVIENVPDRDHLQERFLSSRVRAGAALSERVRTRVVQGVGRCTRGSADWAIVVVLGDLTKYLLRQENLTALSAELQAEIHFGLENSTNTTQAEILENVAAFLSQETDDTWRENGEPIVAQLRAEAVRKLPDGSEILFSAVPAEIQACALAGQGRWQDASAKAQQVAQALSFGGATTKGYRGFWLYLAGIWAYRAVSNGAPATSGSLANAHALIRQAEQTAEGTWARYMPLLPAMEAPALPAHDDQAVATAVNLLQKITPKQLAERLGNMVEGLKETAASAYEPALTQLGTFLGAEANKPSGTGRCDSTWCWGNHLWAVVEAKSDQEPDGVMAHKDIRQVNDQLRILKSDRNHKVIPDGSFTALISPKPAVDPTGAIGAEDHAYLVHPETIWEIGQDVQHAWEELLAGRTGRDIAGLTPLVATTFQRYGLLPSQLRERLTEYPVGAAGTATS</sequence>
<dbReference type="SUPFAM" id="SSF52540">
    <property type="entry name" value="P-loop containing nucleoside triphosphate hydrolases"/>
    <property type="match status" value="1"/>
</dbReference>
<dbReference type="InterPro" id="IPR027417">
    <property type="entry name" value="P-loop_NTPase"/>
</dbReference>
<feature type="domain" description="Helicase ATP-binding" evidence="1">
    <location>
        <begin position="46"/>
        <end position="313"/>
    </location>
</feature>
<dbReference type="PROSITE" id="PS51192">
    <property type="entry name" value="HELICASE_ATP_BIND_1"/>
    <property type="match status" value="1"/>
</dbReference>
<gene>
    <name evidence="2" type="ORF">QEZ40_001707</name>
</gene>
<keyword evidence="3" id="KW-1185">Reference proteome</keyword>
<name>A0ABT7GVZ3_9ACTN</name>
<evidence type="ECO:0000313" key="2">
    <source>
        <dbReference type="EMBL" id="MDK9497059.1"/>
    </source>
</evidence>
<proteinExistence type="predicted"/>
<comment type="caution">
    <text evidence="2">The sequence shown here is derived from an EMBL/GenBank/DDBJ whole genome shotgun (WGS) entry which is preliminary data.</text>
</comment>
<dbReference type="InterPro" id="IPR014001">
    <property type="entry name" value="Helicase_ATP-bd"/>
</dbReference>
<dbReference type="Pfam" id="PF00270">
    <property type="entry name" value="DEAD"/>
    <property type="match status" value="1"/>
</dbReference>
<dbReference type="RefSeq" id="WP_285342892.1">
    <property type="nucleotide sequence ID" value="NZ_JASITI010000016.1"/>
</dbReference>